<sequence>MAVILVPSSLRRYTAQHARLTVEGETVASVLDSLTRTAPEMRSHLFAGEKLRPFVVVSRNGQDIRLLQGLETPVGEQDEVRILASIAGG</sequence>
<dbReference type="InterPro" id="IPR012675">
    <property type="entry name" value="Beta-grasp_dom_sf"/>
</dbReference>
<evidence type="ECO:0000313" key="1">
    <source>
        <dbReference type="EMBL" id="MBB5692338.1"/>
    </source>
</evidence>
<dbReference type="RefSeq" id="WP_184513165.1">
    <property type="nucleotide sequence ID" value="NZ_JACIJD010000001.1"/>
</dbReference>
<gene>
    <name evidence="1" type="ORF">FHS87_000349</name>
</gene>
<dbReference type="EMBL" id="JACIJD010000001">
    <property type="protein sequence ID" value="MBB5692338.1"/>
    <property type="molecule type" value="Genomic_DNA"/>
</dbReference>
<dbReference type="Proteomes" id="UP000580654">
    <property type="component" value="Unassembled WGS sequence"/>
</dbReference>
<proteinExistence type="predicted"/>
<reference evidence="1 2" key="1">
    <citation type="submission" date="2020-08" db="EMBL/GenBank/DDBJ databases">
        <title>Genomic Encyclopedia of Type Strains, Phase IV (KMG-IV): sequencing the most valuable type-strain genomes for metagenomic binning, comparative biology and taxonomic classification.</title>
        <authorList>
            <person name="Goeker M."/>
        </authorList>
    </citation>
    <scope>NUCLEOTIDE SEQUENCE [LARGE SCALE GENOMIC DNA]</scope>
    <source>
        <strain evidence="1 2">DSM 25622</strain>
    </source>
</reference>
<evidence type="ECO:0000313" key="2">
    <source>
        <dbReference type="Proteomes" id="UP000580654"/>
    </source>
</evidence>
<name>A0A840XUG0_9PROT</name>
<dbReference type="AlphaFoldDB" id="A0A840XUG0"/>
<dbReference type="PANTHER" id="PTHR38031:SF1">
    <property type="entry name" value="SULFUR CARRIER PROTEIN CYSO"/>
    <property type="match status" value="1"/>
</dbReference>
<keyword evidence="2" id="KW-1185">Reference proteome</keyword>
<dbReference type="Pfam" id="PF02597">
    <property type="entry name" value="ThiS"/>
    <property type="match status" value="1"/>
</dbReference>
<accession>A0A840XUG0</accession>
<dbReference type="Gene3D" id="3.10.20.30">
    <property type="match status" value="1"/>
</dbReference>
<dbReference type="InterPro" id="IPR016155">
    <property type="entry name" value="Mopterin_synth/thiamin_S_b"/>
</dbReference>
<organism evidence="1 2">
    <name type="scientific">Muricoccus pecuniae</name>
    <dbReference type="NCBI Taxonomy" id="693023"/>
    <lineage>
        <taxon>Bacteria</taxon>
        <taxon>Pseudomonadati</taxon>
        <taxon>Pseudomonadota</taxon>
        <taxon>Alphaproteobacteria</taxon>
        <taxon>Acetobacterales</taxon>
        <taxon>Roseomonadaceae</taxon>
        <taxon>Muricoccus</taxon>
    </lineage>
</organism>
<protein>
    <submittedName>
        <fullName evidence="1">Molybdopterin converting factor small subunit</fullName>
    </submittedName>
</protein>
<dbReference type="SUPFAM" id="SSF54285">
    <property type="entry name" value="MoaD/ThiS"/>
    <property type="match status" value="1"/>
</dbReference>
<dbReference type="InterPro" id="IPR003749">
    <property type="entry name" value="ThiS/MoaD-like"/>
</dbReference>
<comment type="caution">
    <text evidence="1">The sequence shown here is derived from an EMBL/GenBank/DDBJ whole genome shotgun (WGS) entry which is preliminary data.</text>
</comment>
<dbReference type="PANTHER" id="PTHR38031">
    <property type="entry name" value="SULFUR CARRIER PROTEIN SLR0821-RELATED"/>
    <property type="match status" value="1"/>
</dbReference>
<dbReference type="InterPro" id="IPR052045">
    <property type="entry name" value="Sulfur_Carrier/Prot_Modifier"/>
</dbReference>